<feature type="region of interest" description="Disordered" evidence="6">
    <location>
        <begin position="470"/>
        <end position="518"/>
    </location>
</feature>
<organism evidence="8 9">
    <name type="scientific">Sporichthya brevicatena</name>
    <dbReference type="NCBI Taxonomy" id="171442"/>
    <lineage>
        <taxon>Bacteria</taxon>
        <taxon>Bacillati</taxon>
        <taxon>Actinomycetota</taxon>
        <taxon>Actinomycetes</taxon>
        <taxon>Sporichthyales</taxon>
        <taxon>Sporichthyaceae</taxon>
        <taxon>Sporichthya</taxon>
    </lineage>
</organism>
<evidence type="ECO:0000256" key="3">
    <source>
        <dbReference type="ARBA" id="ARBA00022692"/>
    </source>
</evidence>
<evidence type="ECO:0000256" key="1">
    <source>
        <dbReference type="ARBA" id="ARBA00004651"/>
    </source>
</evidence>
<keyword evidence="2" id="KW-1003">Cell membrane</keyword>
<feature type="transmembrane region" description="Helical" evidence="7">
    <location>
        <begin position="120"/>
        <end position="139"/>
    </location>
</feature>
<protein>
    <submittedName>
        <fullName evidence="8">MFS transporter</fullName>
    </submittedName>
</protein>
<keyword evidence="9" id="KW-1185">Reference proteome</keyword>
<keyword evidence="5 7" id="KW-0472">Membrane</keyword>
<feature type="transmembrane region" description="Helical" evidence="7">
    <location>
        <begin position="243"/>
        <end position="264"/>
    </location>
</feature>
<reference evidence="8 9" key="1">
    <citation type="journal article" date="2019" name="Int. J. Syst. Evol. Microbiol.">
        <title>The Global Catalogue of Microorganisms (GCM) 10K type strain sequencing project: providing services to taxonomists for standard genome sequencing and annotation.</title>
        <authorList>
            <consortium name="The Broad Institute Genomics Platform"/>
            <consortium name="The Broad Institute Genome Sequencing Center for Infectious Disease"/>
            <person name="Wu L."/>
            <person name="Ma J."/>
        </authorList>
    </citation>
    <scope>NUCLEOTIDE SEQUENCE [LARGE SCALE GENOMIC DNA]</scope>
    <source>
        <strain evidence="8 9">JCM 10671</strain>
    </source>
</reference>
<feature type="transmembrane region" description="Helical" evidence="7">
    <location>
        <begin position="176"/>
        <end position="195"/>
    </location>
</feature>
<dbReference type="Gene3D" id="1.20.1250.20">
    <property type="entry name" value="MFS general substrate transporter like domains"/>
    <property type="match status" value="1"/>
</dbReference>
<feature type="transmembrane region" description="Helical" evidence="7">
    <location>
        <begin position="301"/>
        <end position="318"/>
    </location>
</feature>
<keyword evidence="4 7" id="KW-1133">Transmembrane helix</keyword>
<proteinExistence type="predicted"/>
<name>A0ABN1GM82_9ACTN</name>
<dbReference type="RefSeq" id="WP_344603302.1">
    <property type="nucleotide sequence ID" value="NZ_BAAAHE010000011.1"/>
</dbReference>
<keyword evidence="3 7" id="KW-0812">Transmembrane</keyword>
<feature type="compositionally biased region" description="Pro residues" evidence="6">
    <location>
        <begin position="481"/>
        <end position="507"/>
    </location>
</feature>
<evidence type="ECO:0000256" key="6">
    <source>
        <dbReference type="SAM" id="MobiDB-lite"/>
    </source>
</evidence>
<dbReference type="EMBL" id="BAAAHE010000011">
    <property type="protein sequence ID" value="GAA0614488.1"/>
    <property type="molecule type" value="Genomic_DNA"/>
</dbReference>
<feature type="transmembrane region" description="Helical" evidence="7">
    <location>
        <begin position="360"/>
        <end position="382"/>
    </location>
</feature>
<feature type="compositionally biased region" description="Pro residues" evidence="6">
    <location>
        <begin position="1"/>
        <end position="16"/>
    </location>
</feature>
<feature type="transmembrane region" description="Helical" evidence="7">
    <location>
        <begin position="89"/>
        <end position="108"/>
    </location>
</feature>
<dbReference type="InterPro" id="IPR036259">
    <property type="entry name" value="MFS_trans_sf"/>
</dbReference>
<dbReference type="SUPFAM" id="SSF103473">
    <property type="entry name" value="MFS general substrate transporter"/>
    <property type="match status" value="1"/>
</dbReference>
<accession>A0ABN1GM82</accession>
<dbReference type="Proteomes" id="UP001500957">
    <property type="component" value="Unassembled WGS sequence"/>
</dbReference>
<feature type="region of interest" description="Disordered" evidence="6">
    <location>
        <begin position="1"/>
        <end position="39"/>
    </location>
</feature>
<evidence type="ECO:0000256" key="5">
    <source>
        <dbReference type="ARBA" id="ARBA00023136"/>
    </source>
</evidence>
<feature type="transmembrane region" description="Helical" evidence="7">
    <location>
        <begin position="330"/>
        <end position="353"/>
    </location>
</feature>
<gene>
    <name evidence="8" type="ORF">GCM10009547_15420</name>
</gene>
<dbReference type="PANTHER" id="PTHR23513">
    <property type="entry name" value="INTEGRAL MEMBRANE EFFLUX PROTEIN-RELATED"/>
    <property type="match status" value="1"/>
</dbReference>
<evidence type="ECO:0000313" key="8">
    <source>
        <dbReference type="EMBL" id="GAA0614488.1"/>
    </source>
</evidence>
<feature type="compositionally biased region" description="Pro residues" evidence="6">
    <location>
        <begin position="25"/>
        <end position="36"/>
    </location>
</feature>
<comment type="caution">
    <text evidence="8">The sequence shown here is derived from an EMBL/GenBank/DDBJ whole genome shotgun (WGS) entry which is preliminary data.</text>
</comment>
<evidence type="ECO:0000256" key="7">
    <source>
        <dbReference type="SAM" id="Phobius"/>
    </source>
</evidence>
<feature type="region of interest" description="Disordered" evidence="6">
    <location>
        <begin position="54"/>
        <end position="78"/>
    </location>
</feature>
<evidence type="ECO:0000256" key="4">
    <source>
        <dbReference type="ARBA" id="ARBA00022989"/>
    </source>
</evidence>
<dbReference type="PANTHER" id="PTHR23513:SF18">
    <property type="entry name" value="INTEGRAL MEMBRANE PROTEIN"/>
    <property type="match status" value="1"/>
</dbReference>
<feature type="transmembrane region" description="Helical" evidence="7">
    <location>
        <begin position="151"/>
        <end position="170"/>
    </location>
</feature>
<feature type="transmembrane region" description="Helical" evidence="7">
    <location>
        <begin position="429"/>
        <end position="461"/>
    </location>
</feature>
<comment type="subcellular location">
    <subcellularLocation>
        <location evidence="1">Cell membrane</location>
        <topology evidence="1">Multi-pass membrane protein</topology>
    </subcellularLocation>
</comment>
<evidence type="ECO:0000256" key="2">
    <source>
        <dbReference type="ARBA" id="ARBA00022475"/>
    </source>
</evidence>
<sequence>MSPGDPPPPYGAPPPQYGSGAGPGSTPPNTPPPPPTDEMGLFAAWRLAARSTARASAKTADATRRTVRRATNAQGAGESGMAKLTELSGLNAAGDILVTIALAGTLFFNPSDADQARGRVALFLLITMVPFALLAPLIGPLLDRFRSGRRWALATTFLVRAVLAWTIAGGVQDADLFIYAGAFGCLMASKAYVLIKAAGVPRLLPPGIPLVRANSWTNMAGLAAATVATAAVAPIQSVAGPEWTLRIATVLFGIGVVLSLRLPAQIDSDARDSRASFEARSGLGKGRYVGAAVDMGVRANAAFRGLSGFLTLYLAFLLREHPIGDMNGNVQLGLVIGAAGVGSAAGTAVGSALKTRGPEIVIVALLVADVVAIFGAAIWYGITVVLAAGFVVGFAQTLGKLSLDSMIQRDVEEAVQSSAFARSETRLQLAWVIGGAIGIALPLRGGLAFAVAGIAIVGLTLEMLRHGKVSRDQVKARKQAPPAPAPPRADSTPPAPPAHPRPAPRDFPPTRNRGDDSY</sequence>
<evidence type="ECO:0000313" key="9">
    <source>
        <dbReference type="Proteomes" id="UP001500957"/>
    </source>
</evidence>